<evidence type="ECO:0000259" key="2">
    <source>
        <dbReference type="PROSITE" id="PS50994"/>
    </source>
</evidence>
<feature type="domain" description="Integrase catalytic" evidence="2">
    <location>
        <begin position="1"/>
        <end position="89"/>
    </location>
</feature>
<feature type="non-terminal residue" evidence="3">
    <location>
        <position position="1"/>
    </location>
</feature>
<accession>A0A7D9EH24</accession>
<keyword evidence="4" id="KW-1185">Reference proteome</keyword>
<gene>
    <name evidence="3" type="ORF">PACLA_8A078840</name>
</gene>
<feature type="compositionally biased region" description="Basic and acidic residues" evidence="1">
    <location>
        <begin position="197"/>
        <end position="206"/>
    </location>
</feature>
<evidence type="ECO:0000256" key="1">
    <source>
        <dbReference type="SAM" id="MobiDB-lite"/>
    </source>
</evidence>
<reference evidence="3" key="1">
    <citation type="submission" date="2020-04" db="EMBL/GenBank/DDBJ databases">
        <authorList>
            <person name="Alioto T."/>
            <person name="Alioto T."/>
            <person name="Gomez Garrido J."/>
        </authorList>
    </citation>
    <scope>NUCLEOTIDE SEQUENCE</scope>
    <source>
        <strain evidence="3">A484AB</strain>
    </source>
</reference>
<dbReference type="AlphaFoldDB" id="A0A7D9EH24"/>
<dbReference type="PANTHER" id="PTHR37984">
    <property type="entry name" value="PROTEIN CBG26694"/>
    <property type="match status" value="1"/>
</dbReference>
<dbReference type="GO" id="GO:0015074">
    <property type="term" value="P:DNA integration"/>
    <property type="evidence" value="ECO:0007669"/>
    <property type="project" value="InterPro"/>
</dbReference>
<evidence type="ECO:0000313" key="4">
    <source>
        <dbReference type="Proteomes" id="UP001152795"/>
    </source>
</evidence>
<dbReference type="Proteomes" id="UP001152795">
    <property type="component" value="Unassembled WGS sequence"/>
</dbReference>
<dbReference type="InterPro" id="IPR001584">
    <property type="entry name" value="Integrase_cat-core"/>
</dbReference>
<organism evidence="3 4">
    <name type="scientific">Paramuricea clavata</name>
    <name type="common">Red gorgonian</name>
    <name type="synonym">Violescent sea-whip</name>
    <dbReference type="NCBI Taxonomy" id="317549"/>
    <lineage>
        <taxon>Eukaryota</taxon>
        <taxon>Metazoa</taxon>
        <taxon>Cnidaria</taxon>
        <taxon>Anthozoa</taxon>
        <taxon>Octocorallia</taxon>
        <taxon>Malacalcyonacea</taxon>
        <taxon>Plexauridae</taxon>
        <taxon>Paramuricea</taxon>
    </lineage>
</organism>
<sequence>VNTEVCRQFGITRSLTSAYHPQTNGLDERTNQTLKVPLAKLVNEHQNNWDDFLEEVAFSIRTQKQDGKCGKEDGIFELETPSSEILEEMTYDRSEMMNCVDQQPTLKNPKQNRKKILPREKTKGSRFSSFQLVTCSPQSYEEHKPQRIVEIDHHQRVSLAKLNGDVLNVKVPYEQIKPHTASVLHKPKSSPAVPQEPRFEEIKAKEVEEEPCQSTGQTDTN</sequence>
<dbReference type="InterPro" id="IPR050951">
    <property type="entry name" value="Retrovirus_Pol_polyprotein"/>
</dbReference>
<feature type="compositionally biased region" description="Polar residues" evidence="1">
    <location>
        <begin position="212"/>
        <end position="221"/>
    </location>
</feature>
<dbReference type="Gene3D" id="3.30.420.10">
    <property type="entry name" value="Ribonuclease H-like superfamily/Ribonuclease H"/>
    <property type="match status" value="1"/>
</dbReference>
<dbReference type="GO" id="GO:0003676">
    <property type="term" value="F:nucleic acid binding"/>
    <property type="evidence" value="ECO:0007669"/>
    <property type="project" value="InterPro"/>
</dbReference>
<dbReference type="OrthoDB" id="413122at2759"/>
<name>A0A7D9EH24_PARCT</name>
<dbReference type="EMBL" id="CACRXK020006250">
    <property type="protein sequence ID" value="CAB4008850.1"/>
    <property type="molecule type" value="Genomic_DNA"/>
</dbReference>
<dbReference type="SUPFAM" id="SSF53098">
    <property type="entry name" value="Ribonuclease H-like"/>
    <property type="match status" value="1"/>
</dbReference>
<proteinExistence type="predicted"/>
<dbReference type="PANTHER" id="PTHR37984:SF5">
    <property type="entry name" value="PROTEIN NYNRIN-LIKE"/>
    <property type="match status" value="1"/>
</dbReference>
<dbReference type="PROSITE" id="PS50994">
    <property type="entry name" value="INTEGRASE"/>
    <property type="match status" value="1"/>
</dbReference>
<feature type="region of interest" description="Disordered" evidence="1">
    <location>
        <begin position="180"/>
        <end position="221"/>
    </location>
</feature>
<evidence type="ECO:0000313" key="3">
    <source>
        <dbReference type="EMBL" id="CAB4008850.1"/>
    </source>
</evidence>
<comment type="caution">
    <text evidence="3">The sequence shown here is derived from an EMBL/GenBank/DDBJ whole genome shotgun (WGS) entry which is preliminary data.</text>
</comment>
<dbReference type="InterPro" id="IPR036397">
    <property type="entry name" value="RNaseH_sf"/>
</dbReference>
<dbReference type="InterPro" id="IPR012337">
    <property type="entry name" value="RNaseH-like_sf"/>
</dbReference>
<protein>
    <submittedName>
        <fullName evidence="3">Myosin-1 isoform X3</fullName>
    </submittedName>
</protein>